<dbReference type="AlphaFoldDB" id="A0AAV5UUH2"/>
<feature type="non-terminal residue" evidence="2">
    <location>
        <position position="1"/>
    </location>
</feature>
<organism evidence="2 3">
    <name type="scientific">Pristionchus fissidentatus</name>
    <dbReference type="NCBI Taxonomy" id="1538716"/>
    <lineage>
        <taxon>Eukaryota</taxon>
        <taxon>Metazoa</taxon>
        <taxon>Ecdysozoa</taxon>
        <taxon>Nematoda</taxon>
        <taxon>Chromadorea</taxon>
        <taxon>Rhabditida</taxon>
        <taxon>Rhabditina</taxon>
        <taxon>Diplogasteromorpha</taxon>
        <taxon>Diplogasteroidea</taxon>
        <taxon>Neodiplogasteridae</taxon>
        <taxon>Pristionchus</taxon>
    </lineage>
</organism>
<feature type="non-terminal residue" evidence="2">
    <location>
        <position position="97"/>
    </location>
</feature>
<comment type="caution">
    <text evidence="2">The sequence shown here is derived from an EMBL/GenBank/DDBJ whole genome shotgun (WGS) entry which is preliminary data.</text>
</comment>
<evidence type="ECO:0000313" key="2">
    <source>
        <dbReference type="EMBL" id="GMT09942.1"/>
    </source>
</evidence>
<keyword evidence="3" id="KW-1185">Reference proteome</keyword>
<evidence type="ECO:0000256" key="1">
    <source>
        <dbReference type="SAM" id="MobiDB-lite"/>
    </source>
</evidence>
<name>A0AAV5UUH2_9BILA</name>
<gene>
    <name evidence="2" type="ORF">PFISCL1PPCAC_1239</name>
</gene>
<sequence>KSRPVGVVVVSNMMRGGSEPNGLIKGASTLSTSGSTWQHPVVSPGVTLQIPLVHSSDLMHTLLRSPHPSADVGSGIGKGSSSCGNAAAIEKNDNDNR</sequence>
<evidence type="ECO:0000313" key="3">
    <source>
        <dbReference type="Proteomes" id="UP001432322"/>
    </source>
</evidence>
<dbReference type="EMBL" id="BTSY01000001">
    <property type="protein sequence ID" value="GMT09942.1"/>
    <property type="molecule type" value="Genomic_DNA"/>
</dbReference>
<proteinExistence type="predicted"/>
<reference evidence="2" key="1">
    <citation type="submission" date="2023-10" db="EMBL/GenBank/DDBJ databases">
        <title>Genome assembly of Pristionchus species.</title>
        <authorList>
            <person name="Yoshida K."/>
            <person name="Sommer R.J."/>
        </authorList>
    </citation>
    <scope>NUCLEOTIDE SEQUENCE</scope>
    <source>
        <strain evidence="2">RS5133</strain>
    </source>
</reference>
<protein>
    <submittedName>
        <fullName evidence="2">Uncharacterized protein</fullName>
    </submittedName>
</protein>
<dbReference type="Proteomes" id="UP001432322">
    <property type="component" value="Unassembled WGS sequence"/>
</dbReference>
<feature type="region of interest" description="Disordered" evidence="1">
    <location>
        <begin position="65"/>
        <end position="97"/>
    </location>
</feature>
<accession>A0AAV5UUH2</accession>